<sequence length="304" mass="32189">MLLRSLSSPILNSWAWLPKRAKPVVESSPEPDLSLPPKRSKSLSLTRLCSSALITSPNPPRKLTRSFSELKATSGRPPVPTLSRTTSTSSVMAAEGKEKEVGPGSSSVDMLLLAVGGGGGGGTCGGGGGGGGGGRGSDGGDGGYDFGRGCDGTDAYYRKMIEANPGNVRTLFQLFVIVVSIFRSSSQAKGLCRVVRGDLAKAEEYCGRAILANPNDGNLLSLYADLIWETKRDADRAETYFDQAVKTDPDDCYVMASYARFLWDAEEEEEDDEEGGRGGTESGHTMSPEFFEGASHRQPLTAAS</sequence>
<evidence type="ECO:0000313" key="2">
    <source>
        <dbReference type="EMBL" id="KAE9453488.1"/>
    </source>
</evidence>
<evidence type="ECO:0000313" key="3">
    <source>
        <dbReference type="Proteomes" id="UP000428333"/>
    </source>
</evidence>
<protein>
    <submittedName>
        <fullName evidence="2">Uncharacterized protein</fullName>
    </submittedName>
</protein>
<dbReference type="InterPro" id="IPR011990">
    <property type="entry name" value="TPR-like_helical_dom_sf"/>
</dbReference>
<gene>
    <name evidence="2" type="ORF">C3L33_14577</name>
</gene>
<comment type="caution">
    <text evidence="2">The sequence shown here is derived from an EMBL/GenBank/DDBJ whole genome shotgun (WGS) entry which is preliminary data.</text>
</comment>
<proteinExistence type="predicted"/>
<feature type="region of interest" description="Disordered" evidence="1">
    <location>
        <begin position="54"/>
        <end position="105"/>
    </location>
</feature>
<feature type="region of interest" description="Disordered" evidence="1">
    <location>
        <begin position="266"/>
        <end position="304"/>
    </location>
</feature>
<dbReference type="Gene3D" id="1.25.40.10">
    <property type="entry name" value="Tetratricopeptide repeat domain"/>
    <property type="match status" value="1"/>
</dbReference>
<dbReference type="OrthoDB" id="439046at2759"/>
<feature type="non-terminal residue" evidence="2">
    <location>
        <position position="1"/>
    </location>
</feature>
<keyword evidence="3" id="KW-1185">Reference proteome</keyword>
<dbReference type="AlphaFoldDB" id="A0A6A4LG33"/>
<accession>A0A6A4LG33</accession>
<feature type="compositionally biased region" description="Polar residues" evidence="1">
    <location>
        <begin position="82"/>
        <end position="91"/>
    </location>
</feature>
<dbReference type="PANTHER" id="PTHR26312">
    <property type="entry name" value="TETRATRICOPEPTIDE REPEAT PROTEIN 5"/>
    <property type="match status" value="1"/>
</dbReference>
<organism evidence="2 3">
    <name type="scientific">Rhododendron williamsianum</name>
    <dbReference type="NCBI Taxonomy" id="262921"/>
    <lineage>
        <taxon>Eukaryota</taxon>
        <taxon>Viridiplantae</taxon>
        <taxon>Streptophyta</taxon>
        <taxon>Embryophyta</taxon>
        <taxon>Tracheophyta</taxon>
        <taxon>Spermatophyta</taxon>
        <taxon>Magnoliopsida</taxon>
        <taxon>eudicotyledons</taxon>
        <taxon>Gunneridae</taxon>
        <taxon>Pentapetalae</taxon>
        <taxon>asterids</taxon>
        <taxon>Ericales</taxon>
        <taxon>Ericaceae</taxon>
        <taxon>Ericoideae</taxon>
        <taxon>Rhodoreae</taxon>
        <taxon>Rhododendron</taxon>
    </lineage>
</organism>
<name>A0A6A4LG33_9ERIC</name>
<dbReference type="SUPFAM" id="SSF48452">
    <property type="entry name" value="TPR-like"/>
    <property type="match status" value="1"/>
</dbReference>
<dbReference type="EMBL" id="QEFC01002168">
    <property type="protein sequence ID" value="KAE9453488.1"/>
    <property type="molecule type" value="Genomic_DNA"/>
</dbReference>
<dbReference type="PANTHER" id="PTHR26312:SF168">
    <property type="entry name" value="OS06G0606700 PROTEIN"/>
    <property type="match status" value="1"/>
</dbReference>
<evidence type="ECO:0000256" key="1">
    <source>
        <dbReference type="SAM" id="MobiDB-lite"/>
    </source>
</evidence>
<dbReference type="Proteomes" id="UP000428333">
    <property type="component" value="Linkage Group LG08"/>
</dbReference>
<reference evidence="2 3" key="1">
    <citation type="journal article" date="2019" name="Genome Biol. Evol.">
        <title>The Rhododendron genome and chromosomal organization provide insight into shared whole-genome duplications across the heath family (Ericaceae).</title>
        <authorList>
            <person name="Soza V.L."/>
            <person name="Lindsley D."/>
            <person name="Waalkes A."/>
            <person name="Ramage E."/>
            <person name="Patwardhan R.P."/>
            <person name="Burton J.N."/>
            <person name="Adey A."/>
            <person name="Kumar A."/>
            <person name="Qiu R."/>
            <person name="Shendure J."/>
            <person name="Hall B."/>
        </authorList>
    </citation>
    <scope>NUCLEOTIDE SEQUENCE [LARGE SCALE GENOMIC DNA]</scope>
    <source>
        <strain evidence="2">RSF 1966-606</strain>
    </source>
</reference>